<evidence type="ECO:0000313" key="1">
    <source>
        <dbReference type="EMBL" id="JAD17836.1"/>
    </source>
</evidence>
<dbReference type="AlphaFoldDB" id="A0A0A9U1G0"/>
<accession>A0A0A9U1G0</accession>
<reference evidence="1" key="1">
    <citation type="submission" date="2014-09" db="EMBL/GenBank/DDBJ databases">
        <authorList>
            <person name="Magalhaes I.L.F."/>
            <person name="Oliveira U."/>
            <person name="Santos F.R."/>
            <person name="Vidigal T.H.D.A."/>
            <person name="Brescovit A.D."/>
            <person name="Santos A.J."/>
        </authorList>
    </citation>
    <scope>NUCLEOTIDE SEQUENCE</scope>
    <source>
        <tissue evidence="1">Shoot tissue taken approximately 20 cm above the soil surface</tissue>
    </source>
</reference>
<organism evidence="1">
    <name type="scientific">Arundo donax</name>
    <name type="common">Giant reed</name>
    <name type="synonym">Donax arundinaceus</name>
    <dbReference type="NCBI Taxonomy" id="35708"/>
    <lineage>
        <taxon>Eukaryota</taxon>
        <taxon>Viridiplantae</taxon>
        <taxon>Streptophyta</taxon>
        <taxon>Embryophyta</taxon>
        <taxon>Tracheophyta</taxon>
        <taxon>Spermatophyta</taxon>
        <taxon>Magnoliopsida</taxon>
        <taxon>Liliopsida</taxon>
        <taxon>Poales</taxon>
        <taxon>Poaceae</taxon>
        <taxon>PACMAD clade</taxon>
        <taxon>Arundinoideae</taxon>
        <taxon>Arundineae</taxon>
        <taxon>Arundo</taxon>
    </lineage>
</organism>
<sequence length="110" mass="12412">MAALTFLVFFDHSASCFTVFLSESHPPPVSFSFSFFQMPYSTFNLSHLFFSWSFVYSRPVLVLKSLATSSKPKELKCVFGRLPARTCWTNNSVNILVFSSLHSAAILQTN</sequence>
<protein>
    <submittedName>
        <fullName evidence="1">Uncharacterized protein</fullName>
    </submittedName>
</protein>
<proteinExistence type="predicted"/>
<reference evidence="1" key="2">
    <citation type="journal article" date="2015" name="Data Brief">
        <title>Shoot transcriptome of the giant reed, Arundo donax.</title>
        <authorList>
            <person name="Barrero R.A."/>
            <person name="Guerrero F.D."/>
            <person name="Moolhuijzen P."/>
            <person name="Goolsby J.A."/>
            <person name="Tidwell J."/>
            <person name="Bellgard S.E."/>
            <person name="Bellgard M.I."/>
        </authorList>
    </citation>
    <scope>NUCLEOTIDE SEQUENCE</scope>
    <source>
        <tissue evidence="1">Shoot tissue taken approximately 20 cm above the soil surface</tissue>
    </source>
</reference>
<dbReference type="EMBL" id="GBRH01280059">
    <property type="protein sequence ID" value="JAD17836.1"/>
    <property type="molecule type" value="Transcribed_RNA"/>
</dbReference>
<name>A0A0A9U1G0_ARUDO</name>